<dbReference type="InterPro" id="IPR039422">
    <property type="entry name" value="MarR/SlyA-like"/>
</dbReference>
<dbReference type="PANTHER" id="PTHR33164:SF43">
    <property type="entry name" value="HTH-TYPE TRANSCRIPTIONAL REPRESSOR YETL"/>
    <property type="match status" value="1"/>
</dbReference>
<dbReference type="Gene3D" id="1.10.10.10">
    <property type="entry name" value="Winged helix-like DNA-binding domain superfamily/Winged helix DNA-binding domain"/>
    <property type="match status" value="1"/>
</dbReference>
<dbReference type="EMBL" id="JACJVJ010000001">
    <property type="protein sequence ID" value="MBC2777509.1"/>
    <property type="molecule type" value="Genomic_DNA"/>
</dbReference>
<dbReference type="PANTHER" id="PTHR33164">
    <property type="entry name" value="TRANSCRIPTIONAL REGULATOR, MARR FAMILY"/>
    <property type="match status" value="1"/>
</dbReference>
<dbReference type="PRINTS" id="PR00598">
    <property type="entry name" value="HTHMARR"/>
</dbReference>
<evidence type="ECO:0000259" key="1">
    <source>
        <dbReference type="PROSITE" id="PS50995"/>
    </source>
</evidence>
<dbReference type="SUPFAM" id="SSF46785">
    <property type="entry name" value="Winged helix' DNA-binding domain"/>
    <property type="match status" value="1"/>
</dbReference>
<name>A0A842HYS9_9SPHN</name>
<evidence type="ECO:0000313" key="2">
    <source>
        <dbReference type="EMBL" id="MBC2777509.1"/>
    </source>
</evidence>
<dbReference type="SMART" id="SM00347">
    <property type="entry name" value="HTH_MARR"/>
    <property type="match status" value="1"/>
</dbReference>
<feature type="domain" description="HTH marR-type" evidence="1">
    <location>
        <begin position="22"/>
        <end position="159"/>
    </location>
</feature>
<dbReference type="Proteomes" id="UP000564378">
    <property type="component" value="Unassembled WGS sequence"/>
</dbReference>
<dbReference type="InterPro" id="IPR036390">
    <property type="entry name" value="WH_DNA-bd_sf"/>
</dbReference>
<sequence>MATKIKRTRKRRALELFDSTLDYGLLSELTGFAIKRANVIDFASFGNTLDDKTVTPLRFSMLNLIGCNPGLQQVQLADALGLSRSATTVTIDYWDERGCVERRSDPADRRSYGIYLTDEGRTRLDRIAGLVAAHDKKFTENLTRAELVELRRLLAKLYMR</sequence>
<dbReference type="AlphaFoldDB" id="A0A842HYS9"/>
<protein>
    <submittedName>
        <fullName evidence="2">MarR family transcriptional regulator</fullName>
    </submittedName>
</protein>
<keyword evidence="3" id="KW-1185">Reference proteome</keyword>
<comment type="caution">
    <text evidence="2">The sequence shown here is derived from an EMBL/GenBank/DDBJ whole genome shotgun (WGS) entry which is preliminary data.</text>
</comment>
<proteinExistence type="predicted"/>
<gene>
    <name evidence="2" type="ORF">H6P80_07730</name>
</gene>
<dbReference type="PROSITE" id="PS50995">
    <property type="entry name" value="HTH_MARR_2"/>
    <property type="match status" value="1"/>
</dbReference>
<dbReference type="InterPro" id="IPR000835">
    <property type="entry name" value="HTH_MarR-typ"/>
</dbReference>
<dbReference type="GO" id="GO:0003700">
    <property type="term" value="F:DNA-binding transcription factor activity"/>
    <property type="evidence" value="ECO:0007669"/>
    <property type="project" value="InterPro"/>
</dbReference>
<organism evidence="2 3">
    <name type="scientific">Parasphingopyxis marina</name>
    <dbReference type="NCBI Taxonomy" id="2761622"/>
    <lineage>
        <taxon>Bacteria</taxon>
        <taxon>Pseudomonadati</taxon>
        <taxon>Pseudomonadota</taxon>
        <taxon>Alphaproteobacteria</taxon>
        <taxon>Sphingomonadales</taxon>
        <taxon>Sphingomonadaceae</taxon>
        <taxon>Parasphingopyxis</taxon>
    </lineage>
</organism>
<dbReference type="InterPro" id="IPR036388">
    <property type="entry name" value="WH-like_DNA-bd_sf"/>
</dbReference>
<dbReference type="Pfam" id="PF12802">
    <property type="entry name" value="MarR_2"/>
    <property type="match status" value="1"/>
</dbReference>
<accession>A0A842HYS9</accession>
<dbReference type="RefSeq" id="WP_185800711.1">
    <property type="nucleotide sequence ID" value="NZ_JACJVJ010000001.1"/>
</dbReference>
<evidence type="ECO:0000313" key="3">
    <source>
        <dbReference type="Proteomes" id="UP000564378"/>
    </source>
</evidence>
<reference evidence="2 3" key="1">
    <citation type="submission" date="2020-08" db="EMBL/GenBank/DDBJ databases">
        <title>Draft genome sequence of Parasphingopyxis sp. GrpM-11.</title>
        <authorList>
            <person name="Oh J."/>
            <person name="Roh D.-H."/>
        </authorList>
    </citation>
    <scope>NUCLEOTIDE SEQUENCE [LARGE SCALE GENOMIC DNA]</scope>
    <source>
        <strain evidence="2 3">GrpM-11</strain>
    </source>
</reference>
<dbReference type="GO" id="GO:0006950">
    <property type="term" value="P:response to stress"/>
    <property type="evidence" value="ECO:0007669"/>
    <property type="project" value="TreeGrafter"/>
</dbReference>